<protein>
    <submittedName>
        <fullName evidence="2">Alpha/beta hydrolase</fullName>
    </submittedName>
</protein>
<dbReference type="AlphaFoldDB" id="A0A6F8PMV1"/>
<keyword evidence="2" id="KW-0378">Hydrolase</keyword>
<dbReference type="PANTHER" id="PTHR12277:SF81">
    <property type="entry name" value="PROTEIN ABHD13"/>
    <property type="match status" value="1"/>
</dbReference>
<dbReference type="Pfam" id="PF12146">
    <property type="entry name" value="Hydrolase_4"/>
    <property type="match status" value="1"/>
</dbReference>
<evidence type="ECO:0000259" key="1">
    <source>
        <dbReference type="Pfam" id="PF12146"/>
    </source>
</evidence>
<dbReference type="InterPro" id="IPR029058">
    <property type="entry name" value="AB_hydrolase_fold"/>
</dbReference>
<evidence type="ECO:0000313" key="2">
    <source>
        <dbReference type="EMBL" id="BBP43441.1"/>
    </source>
</evidence>
<dbReference type="InterPro" id="IPR022742">
    <property type="entry name" value="Hydrolase_4"/>
</dbReference>
<dbReference type="KEGG" id="tzo:THMIRHAT_11870"/>
<accession>A0A6F8PMV1</accession>
<dbReference type="EMBL" id="AP021888">
    <property type="protein sequence ID" value="BBP43441.1"/>
    <property type="molecule type" value="Genomic_DNA"/>
</dbReference>
<gene>
    <name evidence="2" type="ORF">THMIRHAT_11870</name>
</gene>
<sequence>MFYWLIPLLLIAAFLVAIHISFRAPRCPNLEQPTAYDLPFKLIAFKGLQGTLLSAWWIEAAQKSDTTVLILHGWGANKSMMLPLAKPFYAAGFNVLLIDAHNHGDSQKRGVSNMPKFAEDLNSAINWLQKHYPTENQKQIIVGHSVGAAATLLAASQDIHANAFIAISSFAHPKLMMQRYLKRLDVFPGLVTLISSYVQWVIGYRFDTIAPVNTLQQIHKPVLLIHGDADQVIPLSDHLLLCQAAAKQSVECLEIAGADHDSIDKIELHFNKVLNFIEKYLNASSSQN</sequence>
<dbReference type="Proteomes" id="UP000501466">
    <property type="component" value="Chromosome"/>
</dbReference>
<reference evidence="3" key="1">
    <citation type="submission" date="2019-11" db="EMBL/GenBank/DDBJ databases">
        <title>Isolation and characterization of two novel species in the genus Thiomicrorhabdus.</title>
        <authorList>
            <person name="Mochizuki J."/>
            <person name="Kojima H."/>
            <person name="Fukui M."/>
        </authorList>
    </citation>
    <scope>NUCLEOTIDE SEQUENCE [LARGE SCALE GENOMIC DNA]</scope>
    <source>
        <strain evidence="3">AkT22</strain>
    </source>
</reference>
<dbReference type="RefSeq" id="WP_173291242.1">
    <property type="nucleotide sequence ID" value="NZ_AP021888.1"/>
</dbReference>
<name>A0A6F8PMV1_9GAMM</name>
<keyword evidence="3" id="KW-1185">Reference proteome</keyword>
<feature type="domain" description="Serine aminopeptidase S33" evidence="1">
    <location>
        <begin position="63"/>
        <end position="183"/>
    </location>
</feature>
<dbReference type="SUPFAM" id="SSF53474">
    <property type="entry name" value="alpha/beta-Hydrolases"/>
    <property type="match status" value="1"/>
</dbReference>
<dbReference type="PANTHER" id="PTHR12277">
    <property type="entry name" value="ALPHA/BETA HYDROLASE DOMAIN-CONTAINING PROTEIN"/>
    <property type="match status" value="1"/>
</dbReference>
<dbReference type="Gene3D" id="3.40.50.1820">
    <property type="entry name" value="alpha/beta hydrolase"/>
    <property type="match status" value="1"/>
</dbReference>
<proteinExistence type="predicted"/>
<dbReference type="GO" id="GO:0016787">
    <property type="term" value="F:hydrolase activity"/>
    <property type="evidence" value="ECO:0007669"/>
    <property type="project" value="UniProtKB-KW"/>
</dbReference>
<evidence type="ECO:0000313" key="3">
    <source>
        <dbReference type="Proteomes" id="UP000501466"/>
    </source>
</evidence>
<organism evidence="2 3">
    <name type="scientific">Thiosulfativibrio zosterae</name>
    <dbReference type="NCBI Taxonomy" id="2675053"/>
    <lineage>
        <taxon>Bacteria</taxon>
        <taxon>Pseudomonadati</taxon>
        <taxon>Pseudomonadota</taxon>
        <taxon>Gammaproteobacteria</taxon>
        <taxon>Thiotrichales</taxon>
        <taxon>Piscirickettsiaceae</taxon>
        <taxon>Thiosulfativibrio</taxon>
    </lineage>
</organism>